<reference evidence="1" key="1">
    <citation type="journal article" date="2020" name="Nature">
        <title>Giant virus diversity and host interactions through global metagenomics.</title>
        <authorList>
            <person name="Schulz F."/>
            <person name="Roux S."/>
            <person name="Paez-Espino D."/>
            <person name="Jungbluth S."/>
            <person name="Walsh D.A."/>
            <person name="Denef V.J."/>
            <person name="McMahon K.D."/>
            <person name="Konstantinidis K.T."/>
            <person name="Eloe-Fadrosh E.A."/>
            <person name="Kyrpides N.C."/>
            <person name="Woyke T."/>
        </authorList>
    </citation>
    <scope>NUCLEOTIDE SEQUENCE</scope>
    <source>
        <strain evidence="1">GVMAG-M-3300023174-92</strain>
    </source>
</reference>
<accession>A0A6C0DWE3</accession>
<protein>
    <submittedName>
        <fullName evidence="1">Uncharacterized protein</fullName>
    </submittedName>
</protein>
<proteinExistence type="predicted"/>
<organism evidence="1">
    <name type="scientific">viral metagenome</name>
    <dbReference type="NCBI Taxonomy" id="1070528"/>
    <lineage>
        <taxon>unclassified sequences</taxon>
        <taxon>metagenomes</taxon>
        <taxon>organismal metagenomes</taxon>
    </lineage>
</organism>
<sequence length="455" mass="50548">MSDYPMGFPQKSVKWKGKTFNQVVASIRKNDQKAVSLTVSQLRKPLPLKIYRKEIGNGTRCNSRTSVKIADFETPGNNIVTNVSTPGMGLVNTLDIHVTSLSAEHGKRDTETECFFLPEYNARKRCRSAGMIPRKFNVAKNNDTYCTSTNQYLVARNRTIKQNEYHYIRKGSTGALPVTGLAGSNVYSPAGLSHCSRPEITPVNKNNVISYIWINGVEYNATIPTGFYDVESLNMAFQTQQNANKTYLKSLTSGSDVYLLHITYDNINQRVMLVANMAWEGKYSSSNYGPPQDADWNMSTYPVNQPVFTGDPVSNEPNIPGVTYFYIKSESESKFGDLVGYLNGYYFGGLTTGVYEGTLSHNYVPLYYKPNNIAFGVQGAVDSSTLIHRKKYDTITSAANGLRSAYGSATANAMAYGVSENPYTIKSAVGDKVIYTPVVDRFSGKVCRKRVIYRL</sequence>
<evidence type="ECO:0000313" key="1">
    <source>
        <dbReference type="EMBL" id="QHT21276.1"/>
    </source>
</evidence>
<dbReference type="AlphaFoldDB" id="A0A6C0DWE3"/>
<dbReference type="EMBL" id="MN739688">
    <property type="protein sequence ID" value="QHT21276.1"/>
    <property type="molecule type" value="Genomic_DNA"/>
</dbReference>
<name>A0A6C0DWE3_9ZZZZ</name>